<keyword evidence="15" id="KW-1185">Reference proteome</keyword>
<evidence type="ECO:0000256" key="3">
    <source>
        <dbReference type="ARBA" id="ARBA00022473"/>
    </source>
</evidence>
<evidence type="ECO:0000256" key="10">
    <source>
        <dbReference type="ARBA" id="ARBA00023242"/>
    </source>
</evidence>
<dbReference type="PROSITE" id="PS00658">
    <property type="entry name" value="FORK_HEAD_2"/>
    <property type="match status" value="1"/>
</dbReference>
<dbReference type="Proteomes" id="UP000887563">
    <property type="component" value="Unplaced"/>
</dbReference>
<dbReference type="Pfam" id="PF00250">
    <property type="entry name" value="Forkhead"/>
    <property type="match status" value="2"/>
</dbReference>
<feature type="domain" description="Fork-head" evidence="14">
    <location>
        <begin position="382"/>
        <end position="471"/>
    </location>
</feature>
<dbReference type="CDD" id="cd20032">
    <property type="entry name" value="FH_FOXO"/>
    <property type="match status" value="1"/>
</dbReference>
<dbReference type="GO" id="GO:0000978">
    <property type="term" value="F:RNA polymerase II cis-regulatory region sequence-specific DNA binding"/>
    <property type="evidence" value="ECO:0007669"/>
    <property type="project" value="TreeGrafter"/>
</dbReference>
<evidence type="ECO:0000256" key="13">
    <source>
        <dbReference type="SAM" id="MobiDB-lite"/>
    </source>
</evidence>
<keyword evidence="5" id="KW-0597">Phosphoprotein</keyword>
<dbReference type="AlphaFoldDB" id="A0A914L5X9"/>
<feature type="domain" description="Fork-head" evidence="14">
    <location>
        <begin position="324"/>
        <end position="374"/>
    </location>
</feature>
<dbReference type="SMART" id="SM00339">
    <property type="entry name" value="FH"/>
    <property type="match status" value="2"/>
</dbReference>
<feature type="region of interest" description="Disordered" evidence="13">
    <location>
        <begin position="280"/>
        <end position="314"/>
    </location>
</feature>
<dbReference type="PANTHER" id="PTHR45767">
    <property type="entry name" value="FORKHEAD BOX PROTEIN O"/>
    <property type="match status" value="1"/>
</dbReference>
<evidence type="ECO:0000313" key="15">
    <source>
        <dbReference type="Proteomes" id="UP000887563"/>
    </source>
</evidence>
<evidence type="ECO:0000256" key="5">
    <source>
        <dbReference type="ARBA" id="ARBA00022553"/>
    </source>
</evidence>
<dbReference type="Gene3D" id="1.10.10.10">
    <property type="entry name" value="Winged helix-like DNA-binding domain superfamily/Winged helix DNA-binding domain"/>
    <property type="match status" value="2"/>
</dbReference>
<evidence type="ECO:0000256" key="4">
    <source>
        <dbReference type="ARBA" id="ARBA00022490"/>
    </source>
</evidence>
<accession>A0A914L5X9</accession>
<dbReference type="GO" id="GO:0005634">
    <property type="term" value="C:nucleus"/>
    <property type="evidence" value="ECO:0007669"/>
    <property type="project" value="UniProtKB-SubCell"/>
</dbReference>
<evidence type="ECO:0000256" key="8">
    <source>
        <dbReference type="ARBA" id="ARBA00023125"/>
    </source>
</evidence>
<dbReference type="WBParaSite" id="Minc3s00293g09565">
    <property type="protein sequence ID" value="Minc3s00293g09565"/>
    <property type="gene ID" value="Minc3s00293g09565"/>
</dbReference>
<dbReference type="PANTHER" id="PTHR45767:SF2">
    <property type="entry name" value="FORKHEAD BOX PROTEIN O"/>
    <property type="match status" value="1"/>
</dbReference>
<keyword evidence="10 12" id="KW-0539">Nucleus</keyword>
<keyword evidence="9" id="KW-0804">Transcription</keyword>
<keyword evidence="4" id="KW-0963">Cytoplasm</keyword>
<feature type="region of interest" description="Disordered" evidence="13">
    <location>
        <begin position="458"/>
        <end position="492"/>
    </location>
</feature>
<comment type="subcellular location">
    <subcellularLocation>
        <location evidence="2">Cytoplasm</location>
    </subcellularLocation>
    <subcellularLocation>
        <location evidence="1 12">Nucleus</location>
    </subcellularLocation>
</comment>
<evidence type="ECO:0000313" key="16">
    <source>
        <dbReference type="WBParaSite" id="Minc3s00293g09565"/>
    </source>
</evidence>
<dbReference type="GO" id="GO:0005737">
    <property type="term" value="C:cytoplasm"/>
    <property type="evidence" value="ECO:0007669"/>
    <property type="project" value="UniProtKB-SubCell"/>
</dbReference>
<keyword evidence="7" id="KW-0805">Transcription regulation</keyword>
<dbReference type="GO" id="GO:0000981">
    <property type="term" value="F:DNA-binding transcription factor activity, RNA polymerase II-specific"/>
    <property type="evidence" value="ECO:0007669"/>
    <property type="project" value="TreeGrafter"/>
</dbReference>
<evidence type="ECO:0000259" key="14">
    <source>
        <dbReference type="PROSITE" id="PS50039"/>
    </source>
</evidence>
<feature type="DNA-binding region" description="Fork-head" evidence="12">
    <location>
        <begin position="382"/>
        <end position="471"/>
    </location>
</feature>
<keyword evidence="3" id="KW-0217">Developmental protein</keyword>
<dbReference type="InterPro" id="IPR036388">
    <property type="entry name" value="WH-like_DNA-bd_sf"/>
</dbReference>
<sequence>MNLQQQQQQLPDTIINFGNTGRQPVYGMHQEASTSMGGTTGLSPSTLSSSTFMSPQDPTITKIQQQQPTPYLFHQTSSGSTLCQLGGDIIEQQSQQQQQQHLMMTTTTNMCCSPSSSSGSQPHLVPLSGSICGGGGGVGGGGANDSGLSSLSGIGGSGCFGTGTNILLHPHNFSPDVRGDLEELEPVPRDRCNTWPMRRAMSIEGQAQTSPLIHDRIPEEESSIYDEDADCVVESYSSNIPQRGITTDPLLSGGIRLDGLSHQQSPTFDEFTEEPLSYIEDRPDSALGGDSSRAKNPLGGGQALPCSSSASIASKKSSTRRNAWGNMSYADLITQAILASPEQRLTLSQVYEWMVHNVAYFRDKGDSNSSAGWKPNPWGNESYSDLIARALNTAPEGRLKLNEIYQWFSENVPYFAGRSSQEDAQGWKNSIRHNLSLHSRFMRIQNEGAGKSSWWVINPDAKPGRNPRRRANTMENSSKTAMDRKRRGTARKRVEHLNKDIKHEDCYSMEAASLQDLSYPNDICHEEMPCGTNTEMVGGGVCVVGEGPICGGGGGNVNNNFMFRPRANSTLSVTGGNTRFSPNLETSAAVCIEDIDFPPWMEQQQMEGQQQQILNPQVNELLDRTGQMRLDGRRPPMRPTFQRNGNGALIRVNNKRHSSLIPLATSPQNNPLVIPKNEIDTEQQKIIKQEAIAPPPSYQELSAVRGPQQMQNPLLLRMGEHQQQQMMTPMKMNSIPSSTSVASQSFPVSIFTSTNGQQMFSPDNNNFQQWNRQPPPNTFPSHINPMTSNNGQIMFPGGGIIGGENNNNNGGTSLPFDLESVNAMPVDQQAFADLDVDAVLRHELAQGGQFDLP</sequence>
<feature type="DNA-binding region" description="Fork-head" evidence="12">
    <location>
        <begin position="324"/>
        <end position="374"/>
    </location>
</feature>
<reference evidence="16" key="1">
    <citation type="submission" date="2022-11" db="UniProtKB">
        <authorList>
            <consortium name="WormBaseParasite"/>
        </authorList>
    </citation>
    <scope>IDENTIFICATION</scope>
</reference>
<dbReference type="InterPro" id="IPR036390">
    <property type="entry name" value="WH_DNA-bd_sf"/>
</dbReference>
<proteinExistence type="predicted"/>
<dbReference type="PROSITE" id="PS50039">
    <property type="entry name" value="FORK_HEAD_3"/>
    <property type="match status" value="2"/>
</dbReference>
<dbReference type="InterPro" id="IPR001766">
    <property type="entry name" value="Fork_head_dom"/>
</dbReference>
<evidence type="ECO:0000256" key="2">
    <source>
        <dbReference type="ARBA" id="ARBA00004496"/>
    </source>
</evidence>
<evidence type="ECO:0000256" key="1">
    <source>
        <dbReference type="ARBA" id="ARBA00004123"/>
    </source>
</evidence>
<name>A0A914L5X9_MELIC</name>
<evidence type="ECO:0000256" key="7">
    <source>
        <dbReference type="ARBA" id="ARBA00023015"/>
    </source>
</evidence>
<evidence type="ECO:0000256" key="9">
    <source>
        <dbReference type="ARBA" id="ARBA00023163"/>
    </source>
</evidence>
<evidence type="ECO:0000256" key="12">
    <source>
        <dbReference type="PROSITE-ProRule" id="PRU00089"/>
    </source>
</evidence>
<evidence type="ECO:0000256" key="6">
    <source>
        <dbReference type="ARBA" id="ARBA00022604"/>
    </source>
</evidence>
<dbReference type="PRINTS" id="PR00053">
    <property type="entry name" value="FORKHEAD"/>
</dbReference>
<keyword evidence="6" id="KW-0341">Growth regulation</keyword>
<dbReference type="InterPro" id="IPR030456">
    <property type="entry name" value="TF_fork_head_CS_2"/>
</dbReference>
<keyword evidence="8 12" id="KW-0238">DNA-binding</keyword>
<dbReference type="SUPFAM" id="SSF46785">
    <property type="entry name" value="Winged helix' DNA-binding domain"/>
    <property type="match status" value="2"/>
</dbReference>
<protein>
    <recommendedName>
        <fullName evidence="11">Forkhead box protein O</fullName>
    </recommendedName>
</protein>
<organism evidence="15 16">
    <name type="scientific">Meloidogyne incognita</name>
    <name type="common">Southern root-knot nematode worm</name>
    <name type="synonym">Oxyuris incognita</name>
    <dbReference type="NCBI Taxonomy" id="6306"/>
    <lineage>
        <taxon>Eukaryota</taxon>
        <taxon>Metazoa</taxon>
        <taxon>Ecdysozoa</taxon>
        <taxon>Nematoda</taxon>
        <taxon>Chromadorea</taxon>
        <taxon>Rhabditida</taxon>
        <taxon>Tylenchina</taxon>
        <taxon>Tylenchomorpha</taxon>
        <taxon>Tylenchoidea</taxon>
        <taxon>Meloidogynidae</taxon>
        <taxon>Meloidogyninae</taxon>
        <taxon>Meloidogyne</taxon>
        <taxon>Meloidogyne incognita group</taxon>
    </lineage>
</organism>
<evidence type="ECO:0000256" key="11">
    <source>
        <dbReference type="ARBA" id="ARBA00039893"/>
    </source>
</evidence>